<dbReference type="PANTHER" id="PTHR10884:SF14">
    <property type="entry name" value="NADH DEHYDROGENASE [UBIQUINONE] IRON-SULFUR PROTEIN 3, MITOCHONDRIAL"/>
    <property type="match status" value="1"/>
</dbReference>
<comment type="subcellular location">
    <subcellularLocation>
        <location evidence="3">Cell membrane</location>
        <topology evidence="3">Peripheral membrane protein</topology>
        <orientation evidence="3">Cytoplasmic side</orientation>
    </subcellularLocation>
</comment>
<dbReference type="GO" id="GO:0005886">
    <property type="term" value="C:plasma membrane"/>
    <property type="evidence" value="ECO:0007669"/>
    <property type="project" value="UniProtKB-SubCell"/>
</dbReference>
<keyword evidence="3" id="KW-0472">Membrane</keyword>
<dbReference type="GO" id="GO:0050136">
    <property type="term" value="F:NADH dehydrogenase (quinone) (non-electrogenic) activity"/>
    <property type="evidence" value="ECO:0007669"/>
    <property type="project" value="UniProtKB-UniRule"/>
</dbReference>
<evidence type="ECO:0000259" key="6">
    <source>
        <dbReference type="Pfam" id="PF00329"/>
    </source>
</evidence>
<comment type="catalytic activity">
    <reaction evidence="3 5">
        <text>a quinone + NADH + 5 H(+)(in) = a quinol + NAD(+) + 4 H(+)(out)</text>
        <dbReference type="Rhea" id="RHEA:57888"/>
        <dbReference type="ChEBI" id="CHEBI:15378"/>
        <dbReference type="ChEBI" id="CHEBI:24646"/>
        <dbReference type="ChEBI" id="CHEBI:57540"/>
        <dbReference type="ChEBI" id="CHEBI:57945"/>
        <dbReference type="ChEBI" id="CHEBI:132124"/>
    </reaction>
</comment>
<keyword evidence="3" id="KW-1003">Cell membrane</keyword>
<accession>A0A2M8QFD3</accession>
<dbReference type="Gene3D" id="3.30.460.80">
    <property type="entry name" value="NADH:ubiquinone oxidoreductase, 30kDa subunit"/>
    <property type="match status" value="1"/>
</dbReference>
<dbReference type="Pfam" id="PF00329">
    <property type="entry name" value="Complex1_30kDa"/>
    <property type="match status" value="1"/>
</dbReference>
<proteinExistence type="inferred from homology"/>
<dbReference type="PANTHER" id="PTHR10884">
    <property type="entry name" value="NADH DEHYDROGENASE UBIQUINONE IRON-SULFUR PROTEIN 3"/>
    <property type="match status" value="1"/>
</dbReference>
<dbReference type="SUPFAM" id="SSF143243">
    <property type="entry name" value="Nqo5-like"/>
    <property type="match status" value="1"/>
</dbReference>
<sequence length="169" mass="19712">MNHPLSELLKSALGDAISQVTLFRDEVTLHTSRERILDVLTHLRDVQQFDMLTDETCVDYYPREPRFGILYQLYSIPRNLRVRVKVMLSEYDASLPSAVPVYRNANWLEREIYDLFGIHFEGHPDLRRILLPPDYPGHPLRKEVPVTVEENAFSFNRARIDAAKPYATE</sequence>
<evidence type="ECO:0000256" key="4">
    <source>
        <dbReference type="RuleBase" id="RU003456"/>
    </source>
</evidence>
<keyword evidence="3 5" id="KW-0874">Quinone</keyword>
<dbReference type="PROSITE" id="PS00542">
    <property type="entry name" value="COMPLEX1_30K"/>
    <property type="match status" value="1"/>
</dbReference>
<reference evidence="7 8" key="1">
    <citation type="submission" date="2017-11" db="EMBL/GenBank/DDBJ databases">
        <title>Evolution of Phototrophy in the Chloroflexi Phylum Driven by Horizontal Gene Transfer.</title>
        <authorList>
            <person name="Ward L.M."/>
            <person name="Hemp J."/>
            <person name="Shih P.M."/>
            <person name="Mcglynn S.E."/>
            <person name="Fischer W."/>
        </authorList>
    </citation>
    <scope>NUCLEOTIDE SEQUENCE [LARGE SCALE GENOMIC DNA]</scope>
    <source>
        <strain evidence="7">JP3_7</strain>
    </source>
</reference>
<keyword evidence="3 4" id="KW-0520">NAD</keyword>
<dbReference type="AlphaFoldDB" id="A0A2M8QFD3"/>
<dbReference type="GO" id="GO:0048038">
    <property type="term" value="F:quinone binding"/>
    <property type="evidence" value="ECO:0007669"/>
    <property type="project" value="UniProtKB-KW"/>
</dbReference>
<feature type="domain" description="NADH:ubiquinone oxidoreductase 30kDa subunit" evidence="6">
    <location>
        <begin position="30"/>
        <end position="147"/>
    </location>
</feature>
<name>A0A2M8QFD3_9CHLR</name>
<evidence type="ECO:0000256" key="1">
    <source>
        <dbReference type="ARBA" id="ARBA00007569"/>
    </source>
</evidence>
<protein>
    <recommendedName>
        <fullName evidence="3">NADH-quinone oxidoreductase subunit C</fullName>
        <ecNumber evidence="3">7.1.1.-</ecNumber>
    </recommendedName>
    <alternativeName>
        <fullName evidence="3">NADH dehydrogenase I subunit C</fullName>
    </alternativeName>
    <alternativeName>
        <fullName evidence="3">NDH-1 subunit C</fullName>
    </alternativeName>
</protein>
<dbReference type="EMBL" id="PGTN01000012">
    <property type="protein sequence ID" value="PJF48523.1"/>
    <property type="molecule type" value="Genomic_DNA"/>
</dbReference>
<comment type="subunit">
    <text evidence="3">NDH-1 is composed of 14 different subunits. Subunits NuoB, C, D, E, F, and G constitute the peripheral sector of the complex.</text>
</comment>
<dbReference type="Proteomes" id="UP000230790">
    <property type="component" value="Unassembled WGS sequence"/>
</dbReference>
<comment type="function">
    <text evidence="3">NDH-1 shuttles electrons from NADH, via FMN and iron-sulfur (Fe-S) centers, to quinones in the respiratory chain. The immediate electron acceptor for the enzyme in this species is believed to be ubiquinone. Couples the redox reaction to proton translocation (for every two electrons transferred, four hydrogen ions are translocated across the cytoplasmic membrane), and thus conserves the redox energy in a proton gradient.</text>
</comment>
<keyword evidence="3" id="KW-0830">Ubiquinone</keyword>
<dbReference type="InterPro" id="IPR037232">
    <property type="entry name" value="NADH_quin_OxRdtase_su_C/D-like"/>
</dbReference>
<keyword evidence="3 4" id="KW-1278">Translocase</keyword>
<dbReference type="NCBIfam" id="TIGR01961">
    <property type="entry name" value="NuoC_fam"/>
    <property type="match status" value="1"/>
</dbReference>
<comment type="similarity">
    <text evidence="1 3 4">Belongs to the complex I 30 kDa subunit family.</text>
</comment>
<dbReference type="HAMAP" id="MF_01357">
    <property type="entry name" value="NDH1_NuoC"/>
    <property type="match status" value="1"/>
</dbReference>
<dbReference type="GO" id="GO:0008137">
    <property type="term" value="F:NADH dehydrogenase (ubiquinone) activity"/>
    <property type="evidence" value="ECO:0007669"/>
    <property type="project" value="InterPro"/>
</dbReference>
<dbReference type="InterPro" id="IPR001268">
    <property type="entry name" value="NADH_UbQ_OxRdtase_30kDa_su"/>
</dbReference>
<dbReference type="InterPro" id="IPR020396">
    <property type="entry name" value="NADH_UbQ_OxRdtase_CS"/>
</dbReference>
<evidence type="ECO:0000313" key="7">
    <source>
        <dbReference type="EMBL" id="PJF48523.1"/>
    </source>
</evidence>
<keyword evidence="2 3" id="KW-0813">Transport</keyword>
<evidence type="ECO:0000256" key="2">
    <source>
        <dbReference type="ARBA" id="ARBA00022448"/>
    </source>
</evidence>
<evidence type="ECO:0000313" key="8">
    <source>
        <dbReference type="Proteomes" id="UP000230790"/>
    </source>
</evidence>
<organism evidence="7 8">
    <name type="scientific">Candidatus Thermofonsia Clade 3 bacterium</name>
    <dbReference type="NCBI Taxonomy" id="2364212"/>
    <lineage>
        <taxon>Bacteria</taxon>
        <taxon>Bacillati</taxon>
        <taxon>Chloroflexota</taxon>
        <taxon>Candidatus Thermofontia</taxon>
        <taxon>Candidatus Thermofonsia Clade 3</taxon>
    </lineage>
</organism>
<dbReference type="InterPro" id="IPR010218">
    <property type="entry name" value="NADH_DH_suC"/>
</dbReference>
<evidence type="ECO:0000256" key="5">
    <source>
        <dbReference type="RuleBase" id="RU003582"/>
    </source>
</evidence>
<evidence type="ECO:0000256" key="3">
    <source>
        <dbReference type="HAMAP-Rule" id="MF_01357"/>
    </source>
</evidence>
<gene>
    <name evidence="3" type="primary">nuoC</name>
    <name evidence="7" type="ORF">CUN48_03050</name>
</gene>
<comment type="caution">
    <text evidence="7">The sequence shown here is derived from an EMBL/GenBank/DDBJ whole genome shotgun (WGS) entry which is preliminary data.</text>
</comment>
<dbReference type="EC" id="7.1.1.-" evidence="3"/>